<organism evidence="2 3">
    <name type="scientific">Endozoicomonas numazuensis</name>
    <dbReference type="NCBI Taxonomy" id="1137799"/>
    <lineage>
        <taxon>Bacteria</taxon>
        <taxon>Pseudomonadati</taxon>
        <taxon>Pseudomonadota</taxon>
        <taxon>Gammaproteobacteria</taxon>
        <taxon>Oceanospirillales</taxon>
        <taxon>Endozoicomonadaceae</taxon>
        <taxon>Endozoicomonas</taxon>
    </lineage>
</organism>
<name>A0A081MZ97_9GAMM</name>
<feature type="compositionally biased region" description="Basic and acidic residues" evidence="1">
    <location>
        <begin position="26"/>
        <end position="40"/>
    </location>
</feature>
<dbReference type="SUPFAM" id="SSF140931">
    <property type="entry name" value="Fic-like"/>
    <property type="match status" value="1"/>
</dbReference>
<dbReference type="STRING" id="1137799.GZ78_29015"/>
<keyword evidence="3" id="KW-1185">Reference proteome</keyword>
<comment type="caution">
    <text evidence="2">The sequence shown here is derived from an EMBL/GenBank/DDBJ whole genome shotgun (WGS) entry which is preliminary data.</text>
</comment>
<sequence length="463" mass="53024">MFGSATNKSQALELREEVVTPALLSEDPHSDREETSTGEKIHHRKVERAAVFSGSESRLDTHVSEGLARLRNYPEQELPRLLVDGTLLCREQGVDAYEQREPGCLKTLINGWQFIIQKLKELKPGAVPEVDLQFLLDLHRIVAGHTSNCFKGELYCPMPAANFFIPLTHYDHPDFWYCDKEGILEADELHQKHCDLAGIAKDDMASRVPFYLYIRARSLSFPACLPLEADRVLKLLECHSEPEAFYTTLHEQLSLKNDLKPLVQLFYNCMFKAYKAGNKKVFEGITDKKGQLIVFFKMFYEEARKSFSRVIHRYTVPTTVSEKLVKHTLESLNNSLSKCIDKEELFSIITSHVAELEQLHSFKSVNGRTYTLLMQYLLMAYGFPPATLEMPEMFSMFGKARMIEALKEGLRDSQLLEANAESGLKVQLHGYLYDRNDSNYGGVCREMKNMIDTETAEPKQREQ</sequence>
<dbReference type="AlphaFoldDB" id="A0A081MZ97"/>
<dbReference type="EMBL" id="JOKH01000016">
    <property type="protein sequence ID" value="KEQ11520.1"/>
    <property type="molecule type" value="Genomic_DNA"/>
</dbReference>
<dbReference type="Proteomes" id="UP000028073">
    <property type="component" value="Unassembled WGS sequence"/>
</dbReference>
<evidence type="ECO:0000256" key="1">
    <source>
        <dbReference type="SAM" id="MobiDB-lite"/>
    </source>
</evidence>
<evidence type="ECO:0000313" key="3">
    <source>
        <dbReference type="Proteomes" id="UP000028073"/>
    </source>
</evidence>
<proteinExistence type="predicted"/>
<accession>A0A081MZ97</accession>
<dbReference type="Gene3D" id="1.10.3290.10">
    <property type="entry name" value="Fido-like domain"/>
    <property type="match status" value="1"/>
</dbReference>
<dbReference type="OrthoDB" id="6196979at2"/>
<gene>
    <name evidence="2" type="ORF">GZ78_29015</name>
</gene>
<evidence type="ECO:0000313" key="2">
    <source>
        <dbReference type="EMBL" id="KEQ11520.1"/>
    </source>
</evidence>
<dbReference type="eggNOG" id="COG3177">
    <property type="taxonomic scope" value="Bacteria"/>
</dbReference>
<feature type="region of interest" description="Disordered" evidence="1">
    <location>
        <begin position="19"/>
        <end position="41"/>
    </location>
</feature>
<reference evidence="2 3" key="1">
    <citation type="submission" date="2014-06" db="EMBL/GenBank/DDBJ databases">
        <title>Whole Genome Sequences of Three Symbiotic Endozoicomonas Bacteria.</title>
        <authorList>
            <person name="Neave M.J."/>
            <person name="Apprill A."/>
            <person name="Voolstra C.R."/>
        </authorList>
    </citation>
    <scope>NUCLEOTIDE SEQUENCE [LARGE SCALE GENOMIC DNA]</scope>
    <source>
        <strain evidence="2 3">DSM 25634</strain>
    </source>
</reference>
<dbReference type="RefSeq" id="WP_034843354.1">
    <property type="nucleotide sequence ID" value="NZ_JOKH01000016.1"/>
</dbReference>
<dbReference type="InterPro" id="IPR036597">
    <property type="entry name" value="Fido-like_dom_sf"/>
</dbReference>
<evidence type="ECO:0008006" key="4">
    <source>
        <dbReference type="Google" id="ProtNLM"/>
    </source>
</evidence>
<protein>
    <recommendedName>
        <fullName evidence="4">Fido domain-containing protein</fullName>
    </recommendedName>
</protein>